<dbReference type="InterPro" id="IPR028163">
    <property type="entry name" value="HAUS_6_N"/>
</dbReference>
<accession>A0A7R9IXL1</accession>
<gene>
    <name evidence="3" type="ORF">TCMB3V08_LOCUS1496</name>
</gene>
<proteinExistence type="predicted"/>
<dbReference type="GO" id="GO:1990498">
    <property type="term" value="C:mitotic spindle microtubule"/>
    <property type="evidence" value="ECO:0007669"/>
    <property type="project" value="TreeGrafter"/>
</dbReference>
<feature type="region of interest" description="Disordered" evidence="1">
    <location>
        <begin position="565"/>
        <end position="595"/>
    </location>
</feature>
<name>A0A7R9IXL1_TIMCA</name>
<evidence type="ECO:0000313" key="3">
    <source>
        <dbReference type="EMBL" id="CAD7568741.1"/>
    </source>
</evidence>
<organism evidence="3">
    <name type="scientific">Timema californicum</name>
    <name type="common">California timema</name>
    <name type="synonym">Walking stick</name>
    <dbReference type="NCBI Taxonomy" id="61474"/>
    <lineage>
        <taxon>Eukaryota</taxon>
        <taxon>Metazoa</taxon>
        <taxon>Ecdysozoa</taxon>
        <taxon>Arthropoda</taxon>
        <taxon>Hexapoda</taxon>
        <taxon>Insecta</taxon>
        <taxon>Pterygota</taxon>
        <taxon>Neoptera</taxon>
        <taxon>Polyneoptera</taxon>
        <taxon>Phasmatodea</taxon>
        <taxon>Timematodea</taxon>
        <taxon>Timematoidea</taxon>
        <taxon>Timematidae</taxon>
        <taxon>Timema</taxon>
    </lineage>
</organism>
<dbReference type="GO" id="GO:0070652">
    <property type="term" value="C:HAUS complex"/>
    <property type="evidence" value="ECO:0007669"/>
    <property type="project" value="InterPro"/>
</dbReference>
<reference evidence="3" key="1">
    <citation type="submission" date="2020-11" db="EMBL/GenBank/DDBJ databases">
        <authorList>
            <person name="Tran Van P."/>
        </authorList>
    </citation>
    <scope>NUCLEOTIDE SEQUENCE</scope>
</reference>
<dbReference type="GO" id="GO:0051225">
    <property type="term" value="P:spindle assembly"/>
    <property type="evidence" value="ECO:0007669"/>
    <property type="project" value="InterPro"/>
</dbReference>
<evidence type="ECO:0000256" key="1">
    <source>
        <dbReference type="SAM" id="MobiDB-lite"/>
    </source>
</evidence>
<dbReference type="GO" id="GO:0008017">
    <property type="term" value="F:microtubule binding"/>
    <property type="evidence" value="ECO:0007669"/>
    <property type="project" value="TreeGrafter"/>
</dbReference>
<protein>
    <submittedName>
        <fullName evidence="3">(California timema) hypothetical protein</fullName>
    </submittedName>
</protein>
<dbReference type="AlphaFoldDB" id="A0A7R9IXL1"/>
<dbReference type="PANTHER" id="PTHR16151:SF2">
    <property type="entry name" value="HAUS AUGMIN-LIKE COMPLEX SUBUNIT 6"/>
    <property type="match status" value="1"/>
</dbReference>
<dbReference type="InterPro" id="IPR026797">
    <property type="entry name" value="HAUS_6"/>
</dbReference>
<sequence>MEEIHSLIHSNLLLLGFPSKQGMFCLPNAKQFFKVVIFLLEMIDPIMMKELSLPAPYLGQMQEKQFRTQICAVISKLSKNFPEAQLPHVLASHLQSPGGDRIANLIWKLSLFAAVQSLRRDGIEVEICPDLGSSSSGHTIGYLASLTEENVKVLQNGQESLNKCLSDFQEQERELLEEKEKIRRRIVQGKDSLEALVKLLPLSTELKERLCNVEDEDVITEMCNQVEVLQQDHQKSLESTQCFVDNFRTVCKYFKYAEDSTSPVCLARQHLMLDSKEEGTVQPTCVSLTDMFREQLGSIKGTLEELSSVQQEAPRLSEQIDRCQLVIDSWNIKTAQTAVELEEMYDGYMKMYWAAMNNIVESSTSGINGDKDDINFAMFSPDSKLSLKPIPPLDCSIDDNDDSCLISPNEGHLPDLFKRKGPAPRQDYSCFNVPDTGNISSQPRQLGVSTSVCNRRAPPLRQVCLTSKKTHTARPLRYDGAGDSFWDDFGEQSLFVGSVKVLQNASATECSLPLVDTITKYEIPYKNVVCVVTDGNEDNDTSLCYALPSSSAEVSIQSFAPNLQPSELTEDAPEMEFNQDPNKDQPKPRNSRKSLDVVIQRYKDFRKRTEKPN</sequence>
<dbReference type="PANTHER" id="PTHR16151">
    <property type="entry name" value="HAUS AUGMIN-LIKE COMPLEX SUBUNIT 6"/>
    <property type="match status" value="1"/>
</dbReference>
<evidence type="ECO:0000259" key="2">
    <source>
        <dbReference type="Pfam" id="PF14661"/>
    </source>
</evidence>
<dbReference type="Pfam" id="PF14661">
    <property type="entry name" value="HAUS6_N"/>
    <property type="match status" value="1"/>
</dbReference>
<feature type="domain" description="HAUS augmin-like complex subunit 6 N-terminal" evidence="2">
    <location>
        <begin position="20"/>
        <end position="196"/>
    </location>
</feature>
<dbReference type="EMBL" id="OE179415">
    <property type="protein sequence ID" value="CAD7568741.1"/>
    <property type="molecule type" value="Genomic_DNA"/>
</dbReference>